<dbReference type="PANTHER" id="PTHR43166:SF4">
    <property type="entry name" value="PHOSPHONATES IMPORT ATP-BINDING PROTEIN PHNC"/>
    <property type="match status" value="1"/>
</dbReference>
<evidence type="ECO:0000256" key="4">
    <source>
        <dbReference type="ARBA" id="ARBA00022840"/>
    </source>
</evidence>
<evidence type="ECO:0000256" key="3">
    <source>
        <dbReference type="ARBA" id="ARBA00022741"/>
    </source>
</evidence>
<accession>A0A2I1IK67</accession>
<dbReference type="PROSITE" id="PS50893">
    <property type="entry name" value="ABC_TRANSPORTER_2"/>
    <property type="match status" value="1"/>
</dbReference>
<dbReference type="InterPro" id="IPR050086">
    <property type="entry name" value="MetN_ABC_transporter-like"/>
</dbReference>
<feature type="domain" description="ABC transporter" evidence="5">
    <location>
        <begin position="2"/>
        <end position="237"/>
    </location>
</feature>
<keyword evidence="7" id="KW-1185">Reference proteome</keyword>
<dbReference type="Pfam" id="PF00005">
    <property type="entry name" value="ABC_tran"/>
    <property type="match status" value="1"/>
</dbReference>
<comment type="caution">
    <text evidence="6">The sequence shown here is derived from an EMBL/GenBank/DDBJ whole genome shotgun (WGS) entry which is preliminary data.</text>
</comment>
<dbReference type="STRING" id="33007.HMPREF3198_01801"/>
<protein>
    <submittedName>
        <fullName evidence="6">Amino acid ABC transporter ATP-binding protein</fullName>
    </submittedName>
</protein>
<dbReference type="EMBL" id="PKKO01000006">
    <property type="protein sequence ID" value="PKY71519.1"/>
    <property type="molecule type" value="Genomic_DNA"/>
</dbReference>
<proteinExistence type="inferred from homology"/>
<dbReference type="GO" id="GO:0016887">
    <property type="term" value="F:ATP hydrolysis activity"/>
    <property type="evidence" value="ECO:0007669"/>
    <property type="project" value="InterPro"/>
</dbReference>
<dbReference type="SUPFAM" id="SSF52540">
    <property type="entry name" value="P-loop containing nucleoside triphosphate hydrolases"/>
    <property type="match status" value="1"/>
</dbReference>
<dbReference type="InterPro" id="IPR027417">
    <property type="entry name" value="P-loop_NTPase"/>
</dbReference>
<evidence type="ECO:0000259" key="5">
    <source>
        <dbReference type="PROSITE" id="PS50893"/>
    </source>
</evidence>
<dbReference type="PANTHER" id="PTHR43166">
    <property type="entry name" value="AMINO ACID IMPORT ATP-BINDING PROTEIN"/>
    <property type="match status" value="1"/>
</dbReference>
<evidence type="ECO:0000256" key="1">
    <source>
        <dbReference type="ARBA" id="ARBA00005417"/>
    </source>
</evidence>
<dbReference type="Proteomes" id="UP000235122">
    <property type="component" value="Unassembled WGS sequence"/>
</dbReference>
<keyword evidence="3" id="KW-0547">Nucleotide-binding</keyword>
<sequence>MIKLENLSKTFGGKIRALDKVSANFEPGKTTVIVGPSGSGKSTLLRTLNLLETPDEGELTVEGTTLRFPHKVTRAEKAEIRKHSATVFQGFHLFPHLTVRQNVELAPRLHGTELTTQTLSLLEDVGMAGKADAYPASLSGGQAQRAAIARAMALEPKYLFCDEPTSALDPELAAEVSKVLTKLSGRGQGLVVVTHDMSFARRVSDHILFLIDGSLYFSGTADQFFTSTDERIVQFLSVFDI</sequence>
<dbReference type="InterPro" id="IPR003439">
    <property type="entry name" value="ABC_transporter-like_ATP-bd"/>
</dbReference>
<evidence type="ECO:0000313" key="7">
    <source>
        <dbReference type="Proteomes" id="UP000235122"/>
    </source>
</evidence>
<dbReference type="InterPro" id="IPR017871">
    <property type="entry name" value="ABC_transporter-like_CS"/>
</dbReference>
<gene>
    <name evidence="6" type="ORF">CYJ19_09875</name>
</gene>
<comment type="similarity">
    <text evidence="1">Belongs to the ABC transporter superfamily.</text>
</comment>
<dbReference type="InterPro" id="IPR003593">
    <property type="entry name" value="AAA+_ATPase"/>
</dbReference>
<dbReference type="SMART" id="SM00382">
    <property type="entry name" value="AAA"/>
    <property type="match status" value="1"/>
</dbReference>
<keyword evidence="2" id="KW-0813">Transport</keyword>
<dbReference type="PROSITE" id="PS00211">
    <property type="entry name" value="ABC_TRANSPORTER_1"/>
    <property type="match status" value="1"/>
</dbReference>
<organism evidence="6 7">
    <name type="scientific">Winkia neuii</name>
    <dbReference type="NCBI Taxonomy" id="33007"/>
    <lineage>
        <taxon>Bacteria</taxon>
        <taxon>Bacillati</taxon>
        <taxon>Actinomycetota</taxon>
        <taxon>Actinomycetes</taxon>
        <taxon>Actinomycetales</taxon>
        <taxon>Actinomycetaceae</taxon>
        <taxon>Winkia</taxon>
    </lineage>
</organism>
<reference evidence="6 7" key="1">
    <citation type="submission" date="2017-12" db="EMBL/GenBank/DDBJ databases">
        <title>Phylogenetic diversity of female urinary microbiome.</title>
        <authorList>
            <person name="Thomas-White K."/>
            <person name="Wolfe A.J."/>
        </authorList>
    </citation>
    <scope>NUCLEOTIDE SEQUENCE [LARGE SCALE GENOMIC DNA]</scope>
    <source>
        <strain evidence="6 7">UMB0402</strain>
    </source>
</reference>
<keyword evidence="4 6" id="KW-0067">ATP-binding</keyword>
<evidence type="ECO:0000313" key="6">
    <source>
        <dbReference type="EMBL" id="PKY71519.1"/>
    </source>
</evidence>
<name>A0A2I1IK67_9ACTO</name>
<evidence type="ECO:0000256" key="2">
    <source>
        <dbReference type="ARBA" id="ARBA00022448"/>
    </source>
</evidence>
<dbReference type="AlphaFoldDB" id="A0A2I1IK67"/>
<dbReference type="GO" id="GO:0005524">
    <property type="term" value="F:ATP binding"/>
    <property type="evidence" value="ECO:0007669"/>
    <property type="project" value="UniProtKB-KW"/>
</dbReference>
<dbReference type="Gene3D" id="3.40.50.300">
    <property type="entry name" value="P-loop containing nucleotide triphosphate hydrolases"/>
    <property type="match status" value="1"/>
</dbReference>